<name>A0A9X1F6Q4_9FLAO</name>
<comment type="caution">
    <text evidence="1">The sequence shown here is derived from an EMBL/GenBank/DDBJ whole genome shotgun (WGS) entry which is preliminary data.</text>
</comment>
<organism evidence="1 2">
    <name type="scientific">Winogradskyella luteola</name>
    <dbReference type="NCBI Taxonomy" id="2828330"/>
    <lineage>
        <taxon>Bacteria</taxon>
        <taxon>Pseudomonadati</taxon>
        <taxon>Bacteroidota</taxon>
        <taxon>Flavobacteriia</taxon>
        <taxon>Flavobacteriales</taxon>
        <taxon>Flavobacteriaceae</taxon>
        <taxon>Winogradskyella</taxon>
    </lineage>
</organism>
<keyword evidence="2" id="KW-1185">Reference proteome</keyword>
<evidence type="ECO:0000313" key="1">
    <source>
        <dbReference type="EMBL" id="MBV7268412.1"/>
    </source>
</evidence>
<sequence length="52" mass="5791">MIKSLLNDSANNAQNTHARVIVGFIDLGFRLLGSQLLVANLQYYNHLTKSCN</sequence>
<dbReference type="EMBL" id="JAGSPD010000003">
    <property type="protein sequence ID" value="MBV7268412.1"/>
    <property type="molecule type" value="Genomic_DNA"/>
</dbReference>
<dbReference type="Proteomes" id="UP001138894">
    <property type="component" value="Unassembled WGS sequence"/>
</dbReference>
<reference evidence="1" key="1">
    <citation type="submission" date="2021-04" db="EMBL/GenBank/DDBJ databases">
        <authorList>
            <person name="Pira H."/>
            <person name="Risdian C."/>
            <person name="Wink J."/>
        </authorList>
    </citation>
    <scope>NUCLEOTIDE SEQUENCE</scope>
    <source>
        <strain evidence="1">WHY3</strain>
    </source>
</reference>
<gene>
    <name evidence="1" type="ORF">KCG49_04285</name>
</gene>
<evidence type="ECO:0000313" key="2">
    <source>
        <dbReference type="Proteomes" id="UP001138894"/>
    </source>
</evidence>
<dbReference type="AlphaFoldDB" id="A0A9X1F6Q4"/>
<accession>A0A9X1F6Q4</accession>
<proteinExistence type="predicted"/>
<dbReference type="RefSeq" id="WP_218544967.1">
    <property type="nucleotide sequence ID" value="NZ_JAGSPD010000003.1"/>
</dbReference>
<protein>
    <submittedName>
        <fullName evidence="1">Uncharacterized protein</fullName>
    </submittedName>
</protein>